<sequence>MFTLIGSSPRQLCRSASSLLICMVVVLAIGVLSPLCGMAQEAAAGAEAGVAYEPAIKLLPESVAGLVRVPDLPKFCTAWKATNAGQLLEHPAMQPFIDSQRDRAKQYLQSLDNKVGLKLEDLYEIGSGEAVFAWLPFENDKRRPYALCVLTDIRGRKAKAETVMATLDADLKAGGWIRTDAKHRGEVVRVYNTKPKPGQLKVEQIAITIGDSRVIAADRDSVVTDLLDAIAGEPKGKSISESEDFRTVLTRSARAIREPAQKSGGTVALEWFARPFQMGRIVRESLDIDRGNQVDMLKLLQNQGFDAIKAAGGIAIMAGDPFDILHKGFIYAPPVEGAKDKYTMAARMLQFPNEPVQPLPTWIHDDVAAVNRLNVKIEEAFWAAESLVNEAFGDEIFRDIIDGIREDEDGPQIDLEKNVLPNLDDHVLLMTDNTLPAEVNSDRMLVAIRVSDAAAIKLAIRKAMEVEPDASKMDVLPGVEIWRVQRGEGTDDFDTELFGDLAIEEEETDEPPPLLDHWAIALVEKGAGSDAPYLMFSSHPDFLVQTAKRIQEGTPGGFGAKPRVIAITEAMKSLGAESVAFDRYARTKLSLRVKYQLLRQNRLKDSDTLIASLIRRAVEEAEGDEPDLMDASKLPPLSEIEHLLPEAGSYLNTTADGWEMTSFFLK</sequence>
<evidence type="ECO:0000256" key="1">
    <source>
        <dbReference type="SAM" id="Phobius"/>
    </source>
</evidence>
<dbReference type="AlphaFoldDB" id="A0A5C6FFR2"/>
<accession>A0A5C6FFR2</accession>
<organism evidence="2 3">
    <name type="scientific">Rubripirellula tenax</name>
    <dbReference type="NCBI Taxonomy" id="2528015"/>
    <lineage>
        <taxon>Bacteria</taxon>
        <taxon>Pseudomonadati</taxon>
        <taxon>Planctomycetota</taxon>
        <taxon>Planctomycetia</taxon>
        <taxon>Pirellulales</taxon>
        <taxon>Pirellulaceae</taxon>
        <taxon>Rubripirellula</taxon>
    </lineage>
</organism>
<dbReference type="RefSeq" id="WP_146456942.1">
    <property type="nucleotide sequence ID" value="NZ_SJPW01000002.1"/>
</dbReference>
<gene>
    <name evidence="2" type="ORF">Poly51_21680</name>
</gene>
<name>A0A5C6FFR2_9BACT</name>
<evidence type="ECO:0000313" key="3">
    <source>
        <dbReference type="Proteomes" id="UP000318288"/>
    </source>
</evidence>
<keyword evidence="1" id="KW-1133">Transmembrane helix</keyword>
<dbReference type="EMBL" id="SJPW01000002">
    <property type="protein sequence ID" value="TWU59380.1"/>
    <property type="molecule type" value="Genomic_DNA"/>
</dbReference>
<dbReference type="OrthoDB" id="253793at2"/>
<protein>
    <submittedName>
        <fullName evidence="2">Uncharacterized protein</fullName>
    </submittedName>
</protein>
<keyword evidence="1" id="KW-0812">Transmembrane</keyword>
<feature type="transmembrane region" description="Helical" evidence="1">
    <location>
        <begin position="12"/>
        <end position="32"/>
    </location>
</feature>
<evidence type="ECO:0000313" key="2">
    <source>
        <dbReference type="EMBL" id="TWU59380.1"/>
    </source>
</evidence>
<proteinExistence type="predicted"/>
<reference evidence="2 3" key="1">
    <citation type="submission" date="2019-02" db="EMBL/GenBank/DDBJ databases">
        <title>Deep-cultivation of Planctomycetes and their phenomic and genomic characterization uncovers novel biology.</title>
        <authorList>
            <person name="Wiegand S."/>
            <person name="Jogler M."/>
            <person name="Boedeker C."/>
            <person name="Pinto D."/>
            <person name="Vollmers J."/>
            <person name="Rivas-Marin E."/>
            <person name="Kohn T."/>
            <person name="Peeters S.H."/>
            <person name="Heuer A."/>
            <person name="Rast P."/>
            <person name="Oberbeckmann S."/>
            <person name="Bunk B."/>
            <person name="Jeske O."/>
            <person name="Meyerdierks A."/>
            <person name="Storesund J.E."/>
            <person name="Kallscheuer N."/>
            <person name="Luecker S."/>
            <person name="Lage O.M."/>
            <person name="Pohl T."/>
            <person name="Merkel B.J."/>
            <person name="Hornburger P."/>
            <person name="Mueller R.-W."/>
            <person name="Bruemmer F."/>
            <person name="Labrenz M."/>
            <person name="Spormann A.M."/>
            <person name="Op Den Camp H."/>
            <person name="Overmann J."/>
            <person name="Amann R."/>
            <person name="Jetten M.S.M."/>
            <person name="Mascher T."/>
            <person name="Medema M.H."/>
            <person name="Devos D.P."/>
            <person name="Kaster A.-K."/>
            <person name="Ovreas L."/>
            <person name="Rohde M."/>
            <person name="Galperin M.Y."/>
            <person name="Jogler C."/>
        </authorList>
    </citation>
    <scope>NUCLEOTIDE SEQUENCE [LARGE SCALE GENOMIC DNA]</scope>
    <source>
        <strain evidence="2 3">Poly51</strain>
    </source>
</reference>
<keyword evidence="1" id="KW-0472">Membrane</keyword>
<comment type="caution">
    <text evidence="2">The sequence shown here is derived from an EMBL/GenBank/DDBJ whole genome shotgun (WGS) entry which is preliminary data.</text>
</comment>
<keyword evidence="3" id="KW-1185">Reference proteome</keyword>
<dbReference type="Proteomes" id="UP000318288">
    <property type="component" value="Unassembled WGS sequence"/>
</dbReference>